<reference evidence="5" key="2">
    <citation type="submission" date="2023-04" db="EMBL/GenBank/DDBJ databases">
        <authorList>
            <person name="Bruccoleri R.E."/>
            <person name="Oakeley E.J."/>
            <person name="Faust A.-M."/>
            <person name="Dessus-Babus S."/>
            <person name="Altorfer M."/>
            <person name="Burckhardt D."/>
            <person name="Oertli M."/>
            <person name="Naumann U."/>
            <person name="Petersen F."/>
            <person name="Wong J."/>
        </authorList>
    </citation>
    <scope>NUCLEOTIDE SEQUENCE</scope>
    <source>
        <strain evidence="5">GSM-AAB239-AS_SAM_17_03QT</strain>
        <tissue evidence="5">Leaf</tissue>
    </source>
</reference>
<keyword evidence="6" id="KW-1185">Reference proteome</keyword>
<dbReference type="AlphaFoldDB" id="A0AAX6IAC6"/>
<dbReference type="Pfam" id="PF13639">
    <property type="entry name" value="zf-RING_2"/>
    <property type="match status" value="1"/>
</dbReference>
<keyword evidence="1" id="KW-0863">Zinc-finger</keyword>
<dbReference type="InterPro" id="IPR013083">
    <property type="entry name" value="Znf_RING/FYVE/PHD"/>
</dbReference>
<keyword evidence="2" id="KW-0175">Coiled coil</keyword>
<feature type="compositionally biased region" description="Low complexity" evidence="3">
    <location>
        <begin position="1"/>
        <end position="25"/>
    </location>
</feature>
<accession>A0AAX6IAC6</accession>
<evidence type="ECO:0000256" key="2">
    <source>
        <dbReference type="SAM" id="Coils"/>
    </source>
</evidence>
<evidence type="ECO:0000256" key="3">
    <source>
        <dbReference type="SAM" id="MobiDB-lite"/>
    </source>
</evidence>
<feature type="compositionally biased region" description="Acidic residues" evidence="3">
    <location>
        <begin position="26"/>
        <end position="35"/>
    </location>
</feature>
<dbReference type="GO" id="GO:0016567">
    <property type="term" value="P:protein ubiquitination"/>
    <property type="evidence" value="ECO:0007669"/>
    <property type="project" value="InterPro"/>
</dbReference>
<dbReference type="InterPro" id="IPR037381">
    <property type="entry name" value="RFWD3"/>
</dbReference>
<dbReference type="Gene3D" id="1.20.5.170">
    <property type="match status" value="1"/>
</dbReference>
<keyword evidence="1" id="KW-0479">Metal-binding</keyword>
<gene>
    <name evidence="5" type="ORF">M6B38_268715</name>
</gene>
<feature type="domain" description="RING-type" evidence="4">
    <location>
        <begin position="131"/>
        <end position="178"/>
    </location>
</feature>
<dbReference type="GO" id="GO:0036297">
    <property type="term" value="P:interstrand cross-link repair"/>
    <property type="evidence" value="ECO:0007669"/>
    <property type="project" value="InterPro"/>
</dbReference>
<proteinExistence type="predicted"/>
<dbReference type="GO" id="GO:0008270">
    <property type="term" value="F:zinc ion binding"/>
    <property type="evidence" value="ECO:0007669"/>
    <property type="project" value="UniProtKB-KW"/>
</dbReference>
<name>A0AAX6IAC6_IRIPA</name>
<reference evidence="5" key="1">
    <citation type="journal article" date="2023" name="GigaByte">
        <title>Genome assembly of the bearded iris, Iris pallida Lam.</title>
        <authorList>
            <person name="Bruccoleri R.E."/>
            <person name="Oakeley E.J."/>
            <person name="Faust A.M.E."/>
            <person name="Altorfer M."/>
            <person name="Dessus-Babus S."/>
            <person name="Burckhardt D."/>
            <person name="Oertli M."/>
            <person name="Naumann U."/>
            <person name="Petersen F."/>
            <person name="Wong J."/>
        </authorList>
    </citation>
    <scope>NUCLEOTIDE SEQUENCE</scope>
    <source>
        <strain evidence="5">GSM-AAB239-AS_SAM_17_03QT</strain>
    </source>
</reference>
<organism evidence="5 6">
    <name type="scientific">Iris pallida</name>
    <name type="common">Sweet iris</name>
    <dbReference type="NCBI Taxonomy" id="29817"/>
    <lineage>
        <taxon>Eukaryota</taxon>
        <taxon>Viridiplantae</taxon>
        <taxon>Streptophyta</taxon>
        <taxon>Embryophyta</taxon>
        <taxon>Tracheophyta</taxon>
        <taxon>Spermatophyta</taxon>
        <taxon>Magnoliopsida</taxon>
        <taxon>Liliopsida</taxon>
        <taxon>Asparagales</taxon>
        <taxon>Iridaceae</taxon>
        <taxon>Iridoideae</taxon>
        <taxon>Irideae</taxon>
        <taxon>Iris</taxon>
    </lineage>
</organism>
<comment type="caution">
    <text evidence="5">The sequence shown here is derived from an EMBL/GenBank/DDBJ whole genome shotgun (WGS) entry which is preliminary data.</text>
</comment>
<feature type="compositionally biased region" description="Acidic residues" evidence="3">
    <location>
        <begin position="49"/>
        <end position="61"/>
    </location>
</feature>
<dbReference type="PROSITE" id="PS50089">
    <property type="entry name" value="ZF_RING_2"/>
    <property type="match status" value="1"/>
</dbReference>
<keyword evidence="1" id="KW-0862">Zinc</keyword>
<protein>
    <submittedName>
        <fullName evidence="5">E3 ubiquitin-protein ligase RFWD3-like</fullName>
    </submittedName>
</protein>
<evidence type="ECO:0000256" key="1">
    <source>
        <dbReference type="PROSITE-ProRule" id="PRU00175"/>
    </source>
</evidence>
<feature type="region of interest" description="Disordered" evidence="3">
    <location>
        <begin position="1"/>
        <end position="127"/>
    </location>
</feature>
<evidence type="ECO:0000259" key="4">
    <source>
        <dbReference type="PROSITE" id="PS50089"/>
    </source>
</evidence>
<evidence type="ECO:0000313" key="5">
    <source>
        <dbReference type="EMBL" id="KAJ6849893.1"/>
    </source>
</evidence>
<dbReference type="Gene3D" id="3.30.40.10">
    <property type="entry name" value="Zinc/RING finger domain, C3HC4 (zinc finger)"/>
    <property type="match status" value="1"/>
</dbReference>
<dbReference type="InterPro" id="IPR001841">
    <property type="entry name" value="Znf_RING"/>
</dbReference>
<dbReference type="GO" id="GO:0004842">
    <property type="term" value="F:ubiquitin-protein transferase activity"/>
    <property type="evidence" value="ECO:0007669"/>
    <property type="project" value="InterPro"/>
</dbReference>
<evidence type="ECO:0000313" key="6">
    <source>
        <dbReference type="Proteomes" id="UP001140949"/>
    </source>
</evidence>
<dbReference type="PANTHER" id="PTHR16047">
    <property type="entry name" value="RFWD3 PROTEIN"/>
    <property type="match status" value="1"/>
</dbReference>
<feature type="coiled-coil region" evidence="2">
    <location>
        <begin position="254"/>
        <end position="329"/>
    </location>
</feature>
<dbReference type="EMBL" id="JANAVB010003398">
    <property type="protein sequence ID" value="KAJ6849893.1"/>
    <property type="molecule type" value="Genomic_DNA"/>
</dbReference>
<sequence length="348" mass="38089">MASSSSSAPEIEVAAASEVPAAEVPAAEEEEEEDSDGRPDVIVEVPVGESDEESDDDGDDDVLLHPLLDDDDLFLDLVEGDGDEDDGSSYDEDDDPWVDSEPGGEEPEPEEEEEEAGPEADASGASSPPNCPICFRGLASCGPHRVCCLPCGHVYGRSCLEKWLHRCGETAGKCPQCNRNFRLMDIITLYAPVNVVPNDSPKDLCSNENNGSLKTLSAQQDLKPRILEEKPLIRFTTGSDRLDASSSVDVTMTTEATMSRITQLEERVAAIEAQMPRIANLEAQVSQLVDLQSEMAELRNEIVELRSKMTEMQTEMVELRNSVAEVRRICDNMHGIEAPVQVAKRRRL</sequence>
<dbReference type="PANTHER" id="PTHR16047:SF7">
    <property type="entry name" value="E3 UBIQUITIN-PROTEIN LIGASE RFWD3"/>
    <property type="match status" value="1"/>
</dbReference>
<feature type="compositionally biased region" description="Acidic residues" evidence="3">
    <location>
        <begin position="69"/>
        <end position="118"/>
    </location>
</feature>
<dbReference type="CDD" id="cd16450">
    <property type="entry name" value="mRING-C3HGC3_RFWD3"/>
    <property type="match status" value="1"/>
</dbReference>
<dbReference type="SUPFAM" id="SSF57850">
    <property type="entry name" value="RING/U-box"/>
    <property type="match status" value="1"/>
</dbReference>
<dbReference type="GO" id="GO:0005634">
    <property type="term" value="C:nucleus"/>
    <property type="evidence" value="ECO:0007669"/>
    <property type="project" value="InterPro"/>
</dbReference>
<dbReference type="Proteomes" id="UP001140949">
    <property type="component" value="Unassembled WGS sequence"/>
</dbReference>